<dbReference type="InterPro" id="IPR036907">
    <property type="entry name" value="5'-Nucleotdase_C_sf"/>
</dbReference>
<evidence type="ECO:0000259" key="4">
    <source>
        <dbReference type="Pfam" id="PF02872"/>
    </source>
</evidence>
<keyword evidence="6" id="KW-1185">Reference proteome</keyword>
<protein>
    <submittedName>
        <fullName evidence="5">Bifunctional metallophosphatase/5'-nucleotidase</fullName>
    </submittedName>
</protein>
<dbReference type="OrthoDB" id="9803927at2"/>
<accession>A0A4Q0YUN0</accession>
<dbReference type="Gene3D" id="3.60.21.10">
    <property type="match status" value="1"/>
</dbReference>
<dbReference type="GO" id="GO:0030288">
    <property type="term" value="C:outer membrane-bounded periplasmic space"/>
    <property type="evidence" value="ECO:0007669"/>
    <property type="project" value="TreeGrafter"/>
</dbReference>
<dbReference type="GO" id="GO:0000166">
    <property type="term" value="F:nucleotide binding"/>
    <property type="evidence" value="ECO:0007669"/>
    <property type="project" value="UniProtKB-KW"/>
</dbReference>
<evidence type="ECO:0000313" key="6">
    <source>
        <dbReference type="Proteomes" id="UP000290287"/>
    </source>
</evidence>
<dbReference type="PANTHER" id="PTHR11575">
    <property type="entry name" value="5'-NUCLEOTIDASE-RELATED"/>
    <property type="match status" value="1"/>
</dbReference>
<evidence type="ECO:0000256" key="2">
    <source>
        <dbReference type="RuleBase" id="RU362119"/>
    </source>
</evidence>
<dbReference type="InterPro" id="IPR006179">
    <property type="entry name" value="5_nucleotidase/apyrase"/>
</dbReference>
<dbReference type="GO" id="GO:0009166">
    <property type="term" value="P:nucleotide catabolic process"/>
    <property type="evidence" value="ECO:0007669"/>
    <property type="project" value="InterPro"/>
</dbReference>
<dbReference type="Pfam" id="PF02872">
    <property type="entry name" value="5_nucleotid_C"/>
    <property type="match status" value="1"/>
</dbReference>
<dbReference type="EMBL" id="PEIB01000002">
    <property type="protein sequence ID" value="RXJ74505.1"/>
    <property type="molecule type" value="Genomic_DNA"/>
</dbReference>
<dbReference type="PANTHER" id="PTHR11575:SF24">
    <property type="entry name" value="5'-NUCLEOTIDASE"/>
    <property type="match status" value="1"/>
</dbReference>
<evidence type="ECO:0000259" key="3">
    <source>
        <dbReference type="Pfam" id="PF00149"/>
    </source>
</evidence>
<dbReference type="Gene3D" id="3.90.780.10">
    <property type="entry name" value="5'-Nucleotidase, C-terminal domain"/>
    <property type="match status" value="1"/>
</dbReference>
<feature type="domain" description="Calcineurin-like phosphoesterase" evidence="3">
    <location>
        <begin position="11"/>
        <end position="246"/>
    </location>
</feature>
<dbReference type="Pfam" id="PF00149">
    <property type="entry name" value="Metallophos"/>
    <property type="match status" value="1"/>
</dbReference>
<gene>
    <name evidence="5" type="ORF">CS022_02700</name>
</gene>
<keyword evidence="2" id="KW-0547">Nucleotide-binding</keyword>
<dbReference type="InterPro" id="IPR008334">
    <property type="entry name" value="5'-Nucleotdase_C"/>
</dbReference>
<dbReference type="GO" id="GO:0008253">
    <property type="term" value="F:5'-nucleotidase activity"/>
    <property type="evidence" value="ECO:0007669"/>
    <property type="project" value="TreeGrafter"/>
</dbReference>
<sequence length="579" mass="64080">MPISSTFKLSLAHINDTHSHFEPTSVSLVIPEVNIKVCLDTGGFARIKNTVDSFRKQADESDCPFLFLHAGDCFQGSLYYSLFKGEVNARLLNLLGLDAMTLGNHELDLGNTPVAEFLDHIDFPLLAGNWDISNEDIGKSNRLTDKEKLQPYSPNEKRANIIYKDFGNTRVAIFGICIDKMAAIANPDDDTPFLDATTVVRNTVAYLHSKAIKHIILLSHLGYEADLEMANAIEGLSVVIGGHSHTLQGDFSAFGWESEEPYGRIVSDTVVFQAGCHAMFSGLVELEFDDTGKVINHTGGNYLMIDTDFHESMSIECEGRAENITDAKRIAKQYLEKQNRIILVNSSNEISEILNNEYRPAVLEMTSDIVTQVPSRLRHVRIPDEDGGSCIAPLVCDAMLYSARSRGNTIDFAIHNAGGVRVSVESGPLTAAEVAGRLLPFEIDIVKYKATGSQFREALEGAINNATNNGVEGTGDGSYPYLADLKFDYDTCLPMGKRITTLLFRQNNRWTPILGEIWYTAVSSAYTTKGKEGYDALNHRQNDSMSIGVTLSESFIEYARTKFELVNVADSECHLYHRQ</sequence>
<dbReference type="InterPro" id="IPR004843">
    <property type="entry name" value="Calcineurin-like_PHP"/>
</dbReference>
<proteinExistence type="inferred from homology"/>
<dbReference type="SUPFAM" id="SSF55816">
    <property type="entry name" value="5'-nucleotidase (syn. UDP-sugar hydrolase), C-terminal domain"/>
    <property type="match status" value="1"/>
</dbReference>
<dbReference type="PRINTS" id="PR01607">
    <property type="entry name" value="APYRASEFAMLY"/>
</dbReference>
<keyword evidence="1" id="KW-0732">Signal</keyword>
<feature type="domain" description="5'-Nucleotidase C-terminal" evidence="4">
    <location>
        <begin position="385"/>
        <end position="538"/>
    </location>
</feature>
<dbReference type="InterPro" id="IPR029052">
    <property type="entry name" value="Metallo-depent_PP-like"/>
</dbReference>
<dbReference type="RefSeq" id="WP_129120975.1">
    <property type="nucleotide sequence ID" value="NZ_PEIB01000002.1"/>
</dbReference>
<dbReference type="GO" id="GO:0008768">
    <property type="term" value="F:UDP-sugar diphosphatase activity"/>
    <property type="evidence" value="ECO:0007669"/>
    <property type="project" value="TreeGrafter"/>
</dbReference>
<dbReference type="AlphaFoldDB" id="A0A4Q0YUN0"/>
<dbReference type="SUPFAM" id="SSF56300">
    <property type="entry name" value="Metallo-dependent phosphatases"/>
    <property type="match status" value="1"/>
</dbReference>
<evidence type="ECO:0000313" key="5">
    <source>
        <dbReference type="EMBL" id="RXJ74505.1"/>
    </source>
</evidence>
<reference evidence="5 6" key="1">
    <citation type="submission" date="2017-10" db="EMBL/GenBank/DDBJ databases">
        <title>Nyctiphanis sp. nov., isolated from the stomach of the euphausiid Nyctiphanes simplex (Hansen, 1911) in the Gulf of California.</title>
        <authorList>
            <person name="Gomez-Gil B."/>
            <person name="Aguilar-Mendez M."/>
            <person name="Lopez-Cortes A."/>
            <person name="Gomez-Gutierrez J."/>
            <person name="Roque A."/>
            <person name="Lang E."/>
            <person name="Gonzalez-Castillo A."/>
        </authorList>
    </citation>
    <scope>NUCLEOTIDE SEQUENCE [LARGE SCALE GENOMIC DNA]</scope>
    <source>
        <strain evidence="5 6">CAIM 600</strain>
    </source>
</reference>
<organism evidence="5 6">
    <name type="scientific">Veronia nyctiphanis</name>
    <dbReference type="NCBI Taxonomy" id="1278244"/>
    <lineage>
        <taxon>Bacteria</taxon>
        <taxon>Pseudomonadati</taxon>
        <taxon>Pseudomonadota</taxon>
        <taxon>Gammaproteobacteria</taxon>
        <taxon>Vibrionales</taxon>
        <taxon>Vibrionaceae</taxon>
        <taxon>Veronia</taxon>
    </lineage>
</organism>
<comment type="caution">
    <text evidence="5">The sequence shown here is derived from an EMBL/GenBank/DDBJ whole genome shotgun (WGS) entry which is preliminary data.</text>
</comment>
<comment type="similarity">
    <text evidence="2">Belongs to the 5'-nucleotidase family.</text>
</comment>
<name>A0A4Q0YUN0_9GAMM</name>
<evidence type="ECO:0000256" key="1">
    <source>
        <dbReference type="ARBA" id="ARBA00022729"/>
    </source>
</evidence>
<keyword evidence="2" id="KW-0378">Hydrolase</keyword>
<dbReference type="Proteomes" id="UP000290287">
    <property type="component" value="Unassembled WGS sequence"/>
</dbReference>